<accession>A0ABX6YV92</accession>
<reference evidence="2 3" key="1">
    <citation type="submission" date="2020-05" db="EMBL/GenBank/DDBJ databases">
        <title>Thioclava electrotropha strain Elox9 finished genome.</title>
        <authorList>
            <person name="Rowe A.R."/>
            <person name="Wilbanks E.G."/>
        </authorList>
    </citation>
    <scope>NUCLEOTIDE SEQUENCE [LARGE SCALE GENOMIC DNA]</scope>
    <source>
        <strain evidence="2 3">Elox9</strain>
    </source>
</reference>
<protein>
    <recommendedName>
        <fullName evidence="4">Sulfotransferase domain-containing protein</fullName>
    </recommendedName>
</protein>
<evidence type="ECO:0000256" key="1">
    <source>
        <dbReference type="SAM" id="Coils"/>
    </source>
</evidence>
<dbReference type="RefSeq" id="WP_133051982.1">
    <property type="nucleotide sequence ID" value="NZ_CP053562.1"/>
</dbReference>
<dbReference type="EMBL" id="CP053562">
    <property type="protein sequence ID" value="QPZ91782.1"/>
    <property type="molecule type" value="Genomic_DNA"/>
</dbReference>
<name>A0ABX6YV92_9RHOB</name>
<evidence type="ECO:0000313" key="3">
    <source>
        <dbReference type="Proteomes" id="UP000192422"/>
    </source>
</evidence>
<keyword evidence="3" id="KW-1185">Reference proteome</keyword>
<proteinExistence type="predicted"/>
<evidence type="ECO:0000313" key="2">
    <source>
        <dbReference type="EMBL" id="QPZ91782.1"/>
    </source>
</evidence>
<dbReference type="Proteomes" id="UP000192422">
    <property type="component" value="Chromosome"/>
</dbReference>
<organism evidence="2 3">
    <name type="scientific">Thioclava electrotropha</name>
    <dbReference type="NCBI Taxonomy" id="1549850"/>
    <lineage>
        <taxon>Bacteria</taxon>
        <taxon>Pseudomonadati</taxon>
        <taxon>Pseudomonadota</taxon>
        <taxon>Alphaproteobacteria</taxon>
        <taxon>Rhodobacterales</taxon>
        <taxon>Paracoccaceae</taxon>
        <taxon>Thioclava</taxon>
    </lineage>
</organism>
<dbReference type="SUPFAM" id="SSF52540">
    <property type="entry name" value="P-loop containing nucleoside triphosphate hydrolases"/>
    <property type="match status" value="1"/>
</dbReference>
<dbReference type="InterPro" id="IPR027417">
    <property type="entry name" value="P-loop_NTPase"/>
</dbReference>
<gene>
    <name evidence="2" type="ORF">AKL02_013370</name>
</gene>
<sequence>MLSFTTLKLPGFREDGSLWAKVELLNVERIKVKKRVIIHIGPHKTGTTSVQKFLLGNKDSLFQEGFLFLHDEDTHEAAILLAKEKFEDAERKLEKISETIKNSTCNTIILSQEDFCGDIPGRSKRREVYSKLTKNLRIIMRALRHHDVRFIFFERNEEDWLKSCYHQSLKYRTDFHDFRDFHARFSTNFSWAQKLEKPRSVFGERLVVEDYYKDVGNGISKVIKLAGASNIHLPTPPQRVNSAPSIEASQLLERVNKLSSFKATAWFSKKLILANWKPRPLYETSSPPAAKSNELAAVAFPALSMRSASRFAPQDVIDLLPAQDVDLSQYLFDVLPTEVELPSESRANMADQSRILDYHLRGKSRLAKINALAISYLRRDTQYTQKASVIFHRIWREHGIQIINELSTRWLISTLQTFLDHGSNEAQRQIGASGYFYANMIKIYEGERAIEGAEQNATYSEASPQTPNEFRGLDRYSVGGTDLLLNTNALLLDLARSDDVAGLVMMEFLLRVKSSGNVFTRMDNTRKEKSISVNGFEDTWSFFEEI</sequence>
<dbReference type="Gene3D" id="3.40.50.300">
    <property type="entry name" value="P-loop containing nucleotide triphosphate hydrolases"/>
    <property type="match status" value="1"/>
</dbReference>
<feature type="coiled-coil region" evidence="1">
    <location>
        <begin position="79"/>
        <end position="106"/>
    </location>
</feature>
<keyword evidence="1" id="KW-0175">Coiled coil</keyword>
<evidence type="ECO:0008006" key="4">
    <source>
        <dbReference type="Google" id="ProtNLM"/>
    </source>
</evidence>